<reference evidence="2 3" key="1">
    <citation type="submission" date="2019-03" db="EMBL/GenBank/DDBJ databases">
        <title>Genomic Encyclopedia of Type Strains, Phase IV (KMG-IV): sequencing the most valuable type-strain genomes for metagenomic binning, comparative biology and taxonomic classification.</title>
        <authorList>
            <person name="Goeker M."/>
        </authorList>
    </citation>
    <scope>NUCLEOTIDE SEQUENCE [LARGE SCALE GENOMIC DNA]</scope>
    <source>
        <strain evidence="2 3">DSM 100059</strain>
    </source>
</reference>
<proteinExistence type="predicted"/>
<protein>
    <recommendedName>
        <fullName evidence="4">Curli production assembly/transport component CsgG</fullName>
    </recommendedName>
</protein>
<evidence type="ECO:0000313" key="2">
    <source>
        <dbReference type="EMBL" id="TDX02286.1"/>
    </source>
</evidence>
<dbReference type="Proteomes" id="UP000294498">
    <property type="component" value="Unassembled WGS sequence"/>
</dbReference>
<feature type="chain" id="PRO_5020807553" description="Curli production assembly/transport component CsgG" evidence="1">
    <location>
        <begin position="20"/>
        <end position="218"/>
    </location>
</feature>
<organism evidence="2 3">
    <name type="scientific">Dinghuibacter silviterrae</name>
    <dbReference type="NCBI Taxonomy" id="1539049"/>
    <lineage>
        <taxon>Bacteria</taxon>
        <taxon>Pseudomonadati</taxon>
        <taxon>Bacteroidota</taxon>
        <taxon>Chitinophagia</taxon>
        <taxon>Chitinophagales</taxon>
        <taxon>Chitinophagaceae</taxon>
        <taxon>Dinghuibacter</taxon>
    </lineage>
</organism>
<keyword evidence="1" id="KW-0732">Signal</keyword>
<dbReference type="EMBL" id="SODV01000001">
    <property type="protein sequence ID" value="TDX02286.1"/>
    <property type="molecule type" value="Genomic_DNA"/>
</dbReference>
<evidence type="ECO:0008006" key="4">
    <source>
        <dbReference type="Google" id="ProtNLM"/>
    </source>
</evidence>
<name>A0A4R8DW38_9BACT</name>
<evidence type="ECO:0000256" key="1">
    <source>
        <dbReference type="SAM" id="SignalP"/>
    </source>
</evidence>
<evidence type="ECO:0000313" key="3">
    <source>
        <dbReference type="Proteomes" id="UP000294498"/>
    </source>
</evidence>
<dbReference type="RefSeq" id="WP_133994904.1">
    <property type="nucleotide sequence ID" value="NZ_SODV01000001.1"/>
</dbReference>
<sequence>MNKPILFICLLSLSVTALRAQTGAPPAQTLKGFFANEAAKTVWLGLDFSQTRWINDPASTPQAMANNVFPALNNLIVKEVKRYNVGEAFHHVNMDHDFTGVEENYGKLAVDSLHSTNSDDATRLKEADIRRIVSGLNMGNRTGYGVLLVVEGLDKTGKRVTTWATIVDMGTRTVLFTRRVEGKVGEAFGERNYWAAGIRNILDGIKDRFYKEWKKKYS</sequence>
<keyword evidence="3" id="KW-1185">Reference proteome</keyword>
<feature type="signal peptide" evidence="1">
    <location>
        <begin position="1"/>
        <end position="19"/>
    </location>
</feature>
<accession>A0A4R8DW38</accession>
<dbReference type="OrthoDB" id="1003359at2"/>
<dbReference type="AlphaFoldDB" id="A0A4R8DW38"/>
<gene>
    <name evidence="2" type="ORF">EDB95_3341</name>
</gene>
<comment type="caution">
    <text evidence="2">The sequence shown here is derived from an EMBL/GenBank/DDBJ whole genome shotgun (WGS) entry which is preliminary data.</text>
</comment>